<accession>A0A0N4XN37</accession>
<gene>
    <name evidence="1" type="ORF">NBR_LOCUS3940</name>
</gene>
<keyword evidence="2" id="KW-1185">Reference proteome</keyword>
<reference evidence="1 2" key="2">
    <citation type="submission" date="2018-11" db="EMBL/GenBank/DDBJ databases">
        <authorList>
            <consortium name="Pathogen Informatics"/>
        </authorList>
    </citation>
    <scope>NUCLEOTIDE SEQUENCE [LARGE SCALE GENOMIC DNA]</scope>
</reference>
<dbReference type="WBParaSite" id="NBR_0000393901-mRNA-1">
    <property type="protein sequence ID" value="NBR_0000393901-mRNA-1"/>
    <property type="gene ID" value="NBR_0000393901"/>
</dbReference>
<reference evidence="3" key="1">
    <citation type="submission" date="2017-02" db="UniProtKB">
        <authorList>
            <consortium name="WormBaseParasite"/>
        </authorList>
    </citation>
    <scope>IDENTIFICATION</scope>
</reference>
<proteinExistence type="predicted"/>
<dbReference type="AlphaFoldDB" id="A0A0N4XN37"/>
<protein>
    <submittedName>
        <fullName evidence="3">Circumsporozoite protein</fullName>
    </submittedName>
</protein>
<dbReference type="EMBL" id="UYSL01006566">
    <property type="protein sequence ID" value="VDL67529.1"/>
    <property type="molecule type" value="Genomic_DNA"/>
</dbReference>
<organism evidence="3">
    <name type="scientific">Nippostrongylus brasiliensis</name>
    <name type="common">Rat hookworm</name>
    <dbReference type="NCBI Taxonomy" id="27835"/>
    <lineage>
        <taxon>Eukaryota</taxon>
        <taxon>Metazoa</taxon>
        <taxon>Ecdysozoa</taxon>
        <taxon>Nematoda</taxon>
        <taxon>Chromadorea</taxon>
        <taxon>Rhabditida</taxon>
        <taxon>Rhabditina</taxon>
        <taxon>Rhabditomorpha</taxon>
        <taxon>Strongyloidea</taxon>
        <taxon>Heligmosomidae</taxon>
        <taxon>Nippostrongylus</taxon>
    </lineage>
</organism>
<evidence type="ECO:0000313" key="2">
    <source>
        <dbReference type="Proteomes" id="UP000271162"/>
    </source>
</evidence>
<dbReference type="Proteomes" id="UP000271162">
    <property type="component" value="Unassembled WGS sequence"/>
</dbReference>
<evidence type="ECO:0000313" key="3">
    <source>
        <dbReference type="WBParaSite" id="NBR_0000393901-mRNA-1"/>
    </source>
</evidence>
<name>A0A0N4XN37_NIPBR</name>
<sequence length="316" mass="31605">MEYEGIITPREEISVRVVDSAAVVLSPEGTGEVRLDPVPLCGSRLESFTGGALNSVVVSGKVAAGSVVWSKPSSVVLLEVGIPVLDIPSGVPVVAAVSVDSAAPSSVVLPGKGLEALTGLSGDEPAELDAVVGTSAEVGALEAPGPPVVVSSGGEVTSELEGVTLSPTVGVTLGATISPSTVTLEAPEVVAVNSSAELLVVASGPSTSRLKVPVTVTVWVVVRMSTVVFSSESVDPVLLLGSRTASVTLILSVGPVGLEVPPDTVVCSLTLPLGLAEDRQNTSDVTVPEEILSPLVVVVSSGSGLPVVDVSLEAWS</sequence>
<evidence type="ECO:0000313" key="1">
    <source>
        <dbReference type="EMBL" id="VDL67529.1"/>
    </source>
</evidence>